<accession>A0A2N9Y8B3</accession>
<reference evidence="2 3" key="1">
    <citation type="submission" date="2017-06" db="EMBL/GenBank/DDBJ databases">
        <title>Draft genome of Bartonella tribocorum strain L103, isolated from a rodent in Laos.</title>
        <authorList>
            <person name="Hadjadj L."/>
            <person name="Jiyipong T."/>
            <person name="Morand S."/>
            <person name="Diene S.M."/>
            <person name="Rolain J.-M."/>
        </authorList>
    </citation>
    <scope>NUCLEOTIDE SEQUENCE [LARGE SCALE GENOMIC DNA]</scope>
    <source>
        <strain evidence="2 3">L103</strain>
    </source>
</reference>
<name>A0A2N9Y8B3_9HYPH</name>
<proteinExistence type="predicted"/>
<dbReference type="Proteomes" id="UP000229839">
    <property type="component" value="Unassembled WGS sequence"/>
</dbReference>
<evidence type="ECO:0000256" key="1">
    <source>
        <dbReference type="SAM" id="MobiDB-lite"/>
    </source>
</evidence>
<evidence type="ECO:0000313" key="2">
    <source>
        <dbReference type="EMBL" id="PIT67946.1"/>
    </source>
</evidence>
<protein>
    <recommendedName>
        <fullName evidence="4">DUF3987 domain-containing protein</fullName>
    </recommendedName>
</protein>
<dbReference type="EMBL" id="NJGE01000034">
    <property type="protein sequence ID" value="PIT67946.1"/>
    <property type="molecule type" value="Genomic_DNA"/>
</dbReference>
<organism evidence="2 3">
    <name type="scientific">Bartonella tribocorum</name>
    <dbReference type="NCBI Taxonomy" id="85701"/>
    <lineage>
        <taxon>Bacteria</taxon>
        <taxon>Pseudomonadati</taxon>
        <taxon>Pseudomonadota</taxon>
        <taxon>Alphaproteobacteria</taxon>
        <taxon>Hyphomicrobiales</taxon>
        <taxon>Bartonellaceae</taxon>
        <taxon>Bartonella</taxon>
    </lineage>
</organism>
<feature type="region of interest" description="Disordered" evidence="1">
    <location>
        <begin position="1"/>
        <end position="21"/>
    </location>
</feature>
<gene>
    <name evidence="2" type="ORF">CER18_08870</name>
</gene>
<dbReference type="RefSeq" id="WP_100129643.1">
    <property type="nucleotide sequence ID" value="NZ_CADDYI010000006.1"/>
</dbReference>
<comment type="caution">
    <text evidence="2">The sequence shown here is derived from an EMBL/GenBank/DDBJ whole genome shotgun (WGS) entry which is preliminary data.</text>
</comment>
<dbReference type="Pfam" id="PF13148">
    <property type="entry name" value="DUF3987"/>
    <property type="match status" value="1"/>
</dbReference>
<evidence type="ECO:0000313" key="3">
    <source>
        <dbReference type="Proteomes" id="UP000229839"/>
    </source>
</evidence>
<dbReference type="AlphaFoldDB" id="A0A2N9Y8B3"/>
<dbReference type="InterPro" id="IPR025048">
    <property type="entry name" value="DUF3987"/>
</dbReference>
<sequence>MRENNNNIVDTNNQNVSFNDNDNGSLNDKTCLEAIPYKQALQQNGWGEIKPITAALLPVEPFSLLQLPTPLMNYVYDVADSQQAPMDFIAISALCALAAVIGNGVRVAPKQHANWKIVPNLWGVIVGEPSTMKTGTMDAALEPLYAFQDEWHQEWVKKKKQQETKEILSELDKREKKKQAYKALKDHDEEQALALLSQALEHKENEEDDSSIKRRLIVNDVTVEKLGELLKENPRGLLLVRDELAGFLSNLARKEYQSDRSFYLTAFNGNKSYTYDRIGRGTIFIPNATVSIIGGIQPARIIPIIQDMHRGINDDGLMQRFQMLIFPDERQEQLWVDRPPNKEAWESYQGVFRSLYDKPLGSPKYPITIRFSAEAQEMFREWWEDFQKRIKNGHFSSSLKAHLLKMNQTIPTLALIFELADGGRFEINRDALEIALRWEKYLLSHVKRLYAAADSLATESAKLIVERCDCLPDVFTTRDIYKRDWKCFKDNGAVKQALELLCRCNYIREISGDKSSQGGRPTIRYEWNPLVTSHKTSH</sequence>
<dbReference type="OrthoDB" id="5453446at2"/>
<dbReference type="STRING" id="85701.BM1374166_00422"/>
<evidence type="ECO:0008006" key="4">
    <source>
        <dbReference type="Google" id="ProtNLM"/>
    </source>
</evidence>